<evidence type="ECO:0000313" key="3">
    <source>
        <dbReference type="EMBL" id="MBL0705522.1"/>
    </source>
</evidence>
<dbReference type="Proteomes" id="UP000639051">
    <property type="component" value="Unassembled WGS sequence"/>
</dbReference>
<evidence type="ECO:0000313" key="4">
    <source>
        <dbReference type="Proteomes" id="UP000639051"/>
    </source>
</evidence>
<dbReference type="RefSeq" id="WP_189692241.1">
    <property type="nucleotide sequence ID" value="NZ_BNCM01000001.1"/>
</dbReference>
<sequence>MTSDPTPHGPGSDDDAWRDLVARLGGGGTGDEAEGPAPRELSAAERGAAGPGGFSRFDPLGLSGGGRHARGHAPAAGEPEAELPGDFVPEEPEPVLAGADPVSVLAWCGAVGGPVALLTCALVWRSVPGFVVALLVAAFVAGVGTLIMRLPGSKDEGDDGARL</sequence>
<keyword evidence="2" id="KW-0472">Membrane</keyword>
<feature type="compositionally biased region" description="Acidic residues" evidence="1">
    <location>
        <begin position="79"/>
        <end position="93"/>
    </location>
</feature>
<name>A0ABS1K3N6_9MICC</name>
<feature type="region of interest" description="Disordered" evidence="1">
    <location>
        <begin position="1"/>
        <end position="93"/>
    </location>
</feature>
<evidence type="ECO:0000256" key="1">
    <source>
        <dbReference type="SAM" id="MobiDB-lite"/>
    </source>
</evidence>
<dbReference type="EMBL" id="JAERRC010000020">
    <property type="protein sequence ID" value="MBL0705522.1"/>
    <property type="molecule type" value="Genomic_DNA"/>
</dbReference>
<gene>
    <name evidence="3" type="ORF">JJE72_08390</name>
</gene>
<feature type="transmembrane region" description="Helical" evidence="2">
    <location>
        <begin position="104"/>
        <end position="124"/>
    </location>
</feature>
<organism evidence="3 4">
    <name type="scientific">Sinomonas cellulolyticus</name>
    <dbReference type="NCBI Taxonomy" id="2801916"/>
    <lineage>
        <taxon>Bacteria</taxon>
        <taxon>Bacillati</taxon>
        <taxon>Actinomycetota</taxon>
        <taxon>Actinomycetes</taxon>
        <taxon>Micrococcales</taxon>
        <taxon>Micrococcaceae</taxon>
        <taxon>Sinomonas</taxon>
    </lineage>
</organism>
<accession>A0ABS1K3N6</accession>
<keyword evidence="2" id="KW-0812">Transmembrane</keyword>
<proteinExistence type="predicted"/>
<feature type="transmembrane region" description="Helical" evidence="2">
    <location>
        <begin position="130"/>
        <end position="148"/>
    </location>
</feature>
<comment type="caution">
    <text evidence="3">The sequence shown here is derived from an EMBL/GenBank/DDBJ whole genome shotgun (WGS) entry which is preliminary data.</text>
</comment>
<evidence type="ECO:0000256" key="2">
    <source>
        <dbReference type="SAM" id="Phobius"/>
    </source>
</evidence>
<reference evidence="3 4" key="1">
    <citation type="submission" date="2021-01" db="EMBL/GenBank/DDBJ databases">
        <title>Genome public.</title>
        <authorList>
            <person name="Liu C."/>
            <person name="Sun Q."/>
        </authorList>
    </citation>
    <scope>NUCLEOTIDE SEQUENCE [LARGE SCALE GENOMIC DNA]</scope>
    <source>
        <strain evidence="3 4">JC656</strain>
    </source>
</reference>
<protein>
    <submittedName>
        <fullName evidence="3">Uncharacterized protein</fullName>
    </submittedName>
</protein>
<keyword evidence="4" id="KW-1185">Reference proteome</keyword>
<keyword evidence="2" id="KW-1133">Transmembrane helix</keyword>